<dbReference type="Pfam" id="PF02425">
    <property type="entry name" value="GBP_PSP"/>
    <property type="match status" value="1"/>
</dbReference>
<evidence type="ECO:0000256" key="1">
    <source>
        <dbReference type="ARBA" id="ARBA00010601"/>
    </source>
</evidence>
<name>E1CEG8_9NEOP</name>
<comment type="similarity">
    <text evidence="1">Belongs to the GBP/PSP1/paralytic peptide family.</text>
</comment>
<feature type="chain" id="PRO_5003144840" evidence="2">
    <location>
        <begin position="23"/>
        <end position="117"/>
    </location>
</feature>
<keyword evidence="2" id="KW-0732">Signal</keyword>
<proteinExistence type="evidence at transcript level"/>
<dbReference type="EMBL" id="AB511035">
    <property type="protein sequence ID" value="BAJ21209.1"/>
    <property type="molecule type" value="mRNA"/>
</dbReference>
<accession>E1CEG8</accession>
<dbReference type="AlphaFoldDB" id="E1CEG8"/>
<organism evidence="3">
    <name type="scientific">Theretra japonica</name>
    <dbReference type="NCBI Taxonomy" id="644662"/>
    <lineage>
        <taxon>Eukaryota</taxon>
        <taxon>Metazoa</taxon>
        <taxon>Ecdysozoa</taxon>
        <taxon>Arthropoda</taxon>
        <taxon>Hexapoda</taxon>
        <taxon>Insecta</taxon>
        <taxon>Pterygota</taxon>
        <taxon>Neoptera</taxon>
        <taxon>Endopterygota</taxon>
        <taxon>Lepidoptera</taxon>
        <taxon>Glossata</taxon>
        <taxon>Ditrysia</taxon>
        <taxon>Bombycoidea</taxon>
        <taxon>Sphingidae</taxon>
        <taxon>Macroglossinae</taxon>
        <taxon>Macroglossini</taxon>
        <taxon>Theretra</taxon>
    </lineage>
</organism>
<feature type="signal peptide" evidence="2">
    <location>
        <begin position="1"/>
        <end position="22"/>
    </location>
</feature>
<dbReference type="PROSITE" id="PS51257">
    <property type="entry name" value="PROKAR_LIPOPROTEIN"/>
    <property type="match status" value="1"/>
</dbReference>
<protein>
    <submittedName>
        <fullName evidence="3">Precursor of insect cytokine ENF peptide</fullName>
    </submittedName>
</protein>
<gene>
    <name evidence="3" type="primary">preproENF</name>
</gene>
<reference evidence="3" key="1">
    <citation type="journal article" date="2010" name="J. Biol. Chem.">
        <title>A eukaryotic (insect) tricistronic mRNA encodes three proteins selected by context-dependent scanning.</title>
        <authorList>
            <person name="Kanamori Y."/>
            <person name="Hayakawa Y."/>
            <person name="Matsumoto H."/>
            <person name="Yasukochi Y."/>
            <person name="Shimura S."/>
            <person name="Nakahara Y."/>
            <person name="Kiuchi M."/>
            <person name="Kamimura M."/>
        </authorList>
    </citation>
    <scope>NUCLEOTIDE SEQUENCE</scope>
    <source>
        <tissue evidence="3">Head</tissue>
    </source>
</reference>
<dbReference type="InterPro" id="IPR003463">
    <property type="entry name" value="GBP_PSP"/>
</dbReference>
<evidence type="ECO:0000313" key="3">
    <source>
        <dbReference type="EMBL" id="BAJ21209.1"/>
    </source>
</evidence>
<evidence type="ECO:0000256" key="2">
    <source>
        <dbReference type="SAM" id="SignalP"/>
    </source>
</evidence>
<sequence>MKLSIVIFCFVLAIGCYSPVNGGSIHRFLENVKQDLRKTGDDVIHFFDSGEREDYKKNYAPAVETTAIPKQPVTVPTTTVAPITAETTTKKDGRENFAGGCATGFMRTADGRCKPTF</sequence>